<keyword evidence="11" id="KW-0539">Nucleus</keyword>
<feature type="domain" description="Zinc finger DNA-directed DNA polymerase family B alpha" evidence="16">
    <location>
        <begin position="1318"/>
        <end position="1512"/>
    </location>
</feature>
<name>A0A1Q2YE65_9ASCO</name>
<evidence type="ECO:0000256" key="5">
    <source>
        <dbReference type="ARBA" id="ARBA00022705"/>
    </source>
</evidence>
<feature type="domain" description="DNA polymerase alpha catalytic subunit N-terminal" evidence="17">
    <location>
        <begin position="7"/>
        <end position="72"/>
    </location>
</feature>
<evidence type="ECO:0000259" key="17">
    <source>
        <dbReference type="Pfam" id="PF12254"/>
    </source>
</evidence>
<dbReference type="GO" id="GO:0003688">
    <property type="term" value="F:DNA replication origin binding"/>
    <property type="evidence" value="ECO:0007669"/>
    <property type="project" value="TreeGrafter"/>
</dbReference>
<evidence type="ECO:0000256" key="8">
    <source>
        <dbReference type="ARBA" id="ARBA00022833"/>
    </source>
</evidence>
<feature type="compositionally biased region" description="Acidic residues" evidence="13">
    <location>
        <begin position="81"/>
        <end position="91"/>
    </location>
</feature>
<evidence type="ECO:0000256" key="1">
    <source>
        <dbReference type="ARBA" id="ARBA00004123"/>
    </source>
</evidence>
<dbReference type="PRINTS" id="PR00106">
    <property type="entry name" value="DNAPOLB"/>
</dbReference>
<keyword evidence="5 12" id="KW-0235">DNA replication</keyword>
<dbReference type="CDD" id="cd05532">
    <property type="entry name" value="POLBc_alpha"/>
    <property type="match status" value="1"/>
</dbReference>
<evidence type="ECO:0000256" key="7">
    <source>
        <dbReference type="ARBA" id="ARBA00022771"/>
    </source>
</evidence>
<dbReference type="InterPro" id="IPR043502">
    <property type="entry name" value="DNA/RNA_pol_sf"/>
</dbReference>
<dbReference type="Pfam" id="PF08996">
    <property type="entry name" value="zf-DNA_Pol"/>
    <property type="match status" value="1"/>
</dbReference>
<dbReference type="Gene3D" id="2.40.50.730">
    <property type="match status" value="1"/>
</dbReference>
<dbReference type="InterPro" id="IPR045846">
    <property type="entry name" value="POLBc_alpha"/>
</dbReference>
<dbReference type="Gene3D" id="3.30.420.10">
    <property type="entry name" value="Ribonuclease H-like superfamily/Ribonuclease H"/>
    <property type="match status" value="1"/>
</dbReference>
<dbReference type="SUPFAM" id="SSF53098">
    <property type="entry name" value="Ribonuclease H-like"/>
    <property type="match status" value="1"/>
</dbReference>
<comment type="catalytic activity">
    <reaction evidence="12">
        <text>DNA(n) + a 2'-deoxyribonucleoside 5'-triphosphate = DNA(n+1) + diphosphate</text>
        <dbReference type="Rhea" id="RHEA:22508"/>
        <dbReference type="Rhea" id="RHEA-COMP:17339"/>
        <dbReference type="Rhea" id="RHEA-COMP:17340"/>
        <dbReference type="ChEBI" id="CHEBI:33019"/>
        <dbReference type="ChEBI" id="CHEBI:61560"/>
        <dbReference type="ChEBI" id="CHEBI:173112"/>
        <dbReference type="EC" id="2.7.7.7"/>
    </reaction>
</comment>
<keyword evidence="7" id="KW-0863">Zinc-finger</keyword>
<evidence type="ECO:0000256" key="6">
    <source>
        <dbReference type="ARBA" id="ARBA00022723"/>
    </source>
</evidence>
<feature type="region of interest" description="Disordered" evidence="13">
    <location>
        <begin position="1"/>
        <end position="33"/>
    </location>
</feature>
<dbReference type="InterPro" id="IPR015088">
    <property type="entry name" value="Znf_DNA-dir_DNA_pol_B_alpha"/>
</dbReference>
<evidence type="ECO:0000259" key="14">
    <source>
        <dbReference type="Pfam" id="PF00136"/>
    </source>
</evidence>
<keyword evidence="6" id="KW-0479">Metal-binding</keyword>
<comment type="subcellular location">
    <subcellularLocation>
        <location evidence="1">Nucleus</location>
    </subcellularLocation>
</comment>
<keyword evidence="3 12" id="KW-0808">Transferase</keyword>
<dbReference type="GO" id="GO:0006272">
    <property type="term" value="P:leading strand elongation"/>
    <property type="evidence" value="ECO:0007669"/>
    <property type="project" value="TreeGrafter"/>
</dbReference>
<dbReference type="SMART" id="SM00486">
    <property type="entry name" value="POLBc"/>
    <property type="match status" value="1"/>
</dbReference>
<feature type="compositionally biased region" description="Basic and acidic residues" evidence="13">
    <location>
        <begin position="216"/>
        <end position="229"/>
    </location>
</feature>
<dbReference type="InterPro" id="IPR024647">
    <property type="entry name" value="DNA_pol_a_cat_su_N"/>
</dbReference>
<feature type="region of interest" description="Disordered" evidence="13">
    <location>
        <begin position="54"/>
        <end position="103"/>
    </location>
</feature>
<dbReference type="GO" id="GO:1902975">
    <property type="term" value="P:mitotic DNA replication initiation"/>
    <property type="evidence" value="ECO:0007669"/>
    <property type="project" value="InterPro"/>
</dbReference>
<evidence type="ECO:0000256" key="11">
    <source>
        <dbReference type="ARBA" id="ARBA00023242"/>
    </source>
</evidence>
<feature type="domain" description="DNA-directed DNA polymerase family B exonuclease" evidence="15">
    <location>
        <begin position="516"/>
        <end position="764"/>
    </location>
</feature>
<evidence type="ECO:0000313" key="19">
    <source>
        <dbReference type="Proteomes" id="UP000186136"/>
    </source>
</evidence>
<evidence type="ECO:0000256" key="10">
    <source>
        <dbReference type="ARBA" id="ARBA00023125"/>
    </source>
</evidence>
<gene>
    <name evidence="18" type="ORF">PMKS-001300</name>
</gene>
<keyword evidence="9 12" id="KW-0239">DNA-directed DNA polymerase</keyword>
<dbReference type="SUPFAM" id="SSF56672">
    <property type="entry name" value="DNA/RNA polymerases"/>
    <property type="match status" value="1"/>
</dbReference>
<dbReference type="NCBIfam" id="TIGR00592">
    <property type="entry name" value="pol2"/>
    <property type="match status" value="1"/>
</dbReference>
<dbReference type="InterPro" id="IPR006134">
    <property type="entry name" value="DNA-dir_DNA_pol_B_multi_dom"/>
</dbReference>
<dbReference type="Gene3D" id="1.10.132.60">
    <property type="entry name" value="DNA polymerase family B, C-terminal domain"/>
    <property type="match status" value="1"/>
</dbReference>
<feature type="region of interest" description="Disordered" evidence="13">
    <location>
        <begin position="858"/>
        <end position="889"/>
    </location>
</feature>
<dbReference type="EC" id="2.7.7.7" evidence="12"/>
<keyword evidence="19" id="KW-1185">Reference proteome</keyword>
<feature type="compositionally biased region" description="Basic and acidic residues" evidence="13">
    <location>
        <begin position="17"/>
        <end position="26"/>
    </location>
</feature>
<evidence type="ECO:0000256" key="3">
    <source>
        <dbReference type="ARBA" id="ARBA00022679"/>
    </source>
</evidence>
<comment type="similarity">
    <text evidence="2 12">Belongs to the DNA polymerase type-B family.</text>
</comment>
<dbReference type="CDD" id="cd05776">
    <property type="entry name" value="DNA_polB_alpha_exo"/>
    <property type="match status" value="1"/>
</dbReference>
<dbReference type="InterPro" id="IPR023211">
    <property type="entry name" value="DNA_pol_palm_dom_sf"/>
</dbReference>
<feature type="compositionally biased region" description="Acidic residues" evidence="13">
    <location>
        <begin position="873"/>
        <end position="883"/>
    </location>
</feature>
<protein>
    <recommendedName>
        <fullName evidence="12">DNA polymerase</fullName>
        <ecNumber evidence="12">2.7.7.7</ecNumber>
    </recommendedName>
</protein>
<evidence type="ECO:0000313" key="18">
    <source>
        <dbReference type="EMBL" id="GAV27832.1"/>
    </source>
</evidence>
<sequence>MSRAEKLARLRAARSGAKVDDYHSDNDENVNIYDEVDENQYRKHKRDRVLNDDFIVDDNGEGYAETGADDWEAQNAAAYGSDDDDEGDGDGDGSGLKHPKKLRKVKMIKESNVGAGSKAIDSFFKQPAVSFEKKQKMKKNNNDPNILNDILSDFTSKATSSLKKKQTAINKRKNPFSSLKSKSDVLNTSTPAAKKVHTLSSVDTSSFDFASPSAKRPNDTTRTTTHEDTSFYTAPQFDESVPLETPSSPIRTSEFASKNLNILDALDDGSMDVSGGIDDVETNDFDDDDEDDDIIVSKRKKVSAVVQVDRSITLTSTKINRKLTAVDSSPLKNAKQLEIESSPSKASNVSNLSNITFEKLEGNDVVMKDEDGDEGIQMFWLDYIELDNSLLLFGKIKTNDGRLVSGMVQVNGLCKTLYFLPRAKKLVNDDDEEEQEVEDSEKPCTPMEVYDEIIPLLMDKYGLNSIKAKPQHMKYAFEHYDIPKEAEYLKVLLPYKTPKSKGVSIPSNLTGETFSAVFGTNTSIFESFVMQRQIMGPCWLTVTGCDFSSLQNVSHCNIELSVSSPTDISPNLYTRDPPPSLNVLSLNVQSYMNAKTGRQEVGSVSLALYKSLPQDVPISPELQPTEQMTLVRPVGGTMNLPVGLKGLAEKKGMALRTLNNEKTLLNCLVGMIKKYDPDVFVGHRLENITLDILLHRMKDLNISQWSNMGRRSRKVFPEKFSRSNGRYNLFLIRDMLAGRLLCDISNDMGQSLTPKCQSWELAEMYEVVCRDKYSPMEVNLANPLVAEDANKLLAAINENAQAVRIIGKTAFGMQILTTSKQLTNIAGNAWSHTLGGTRAGRNEYILLHEFERENYIVPDRETRAQRQKQANGETEENGDEGNDESNTVSNKKAKYQGGLVFEPEKGLHKNYILVMDFNSLYPSIIQEFNICFTTIERSNLGEDELPRVPTKSAMGVLPKLLQQLVTRRREVKSLMKDPKLTAIEKAQLDIKQMALKVTANSMYGCLGYVNSRFYAKPLAMLVTNKGREILMDTRQLAESLGLTVVYGDTDSVMIDTRCDSFAEAIKIGNGFKEKVNERYKLLEIDIDNVFKRLLLHSKKKYAALNCSINDKNEEVTTLEVKGLDMKRREYCPLSKELSIFVLNNILNSSDPQEALNEIYNKLEEVTAEFDENSIPMIKLRINTKLSKDPSKYPGGKSMPSVQVALRLQNQGKIIKAGSVITFVITTGDPDDDSKDLEGNAASVAERARALTEVLNANYKPDKKYYSEKQLFNPIDRLLTRVEGYDVVRLAQSLGLEAHRYEAKARDIVQQHELQPLESTVPDSTRFRDMKDLKLCCTNCSNDFLFGGIQPSDDYQMTFSGIKCKQCEHNLHPLSVAAQLELFIRNELSIYYQCWLVCDDCGIQTRQVSVYGKRCIGVNGTAHECKGVMRIKYSDKMIYNQLLYLQTLFDVEKTKKQQLKPLPSEKPIPVTLNKGEIDALAEQNRKQFSLLQKVVQKYLDVNGRRYVDLASIFRVN</sequence>
<feature type="domain" description="DNA-directed DNA polymerase family B multifunctional" evidence="14">
    <location>
        <begin position="829"/>
        <end position="1280"/>
    </location>
</feature>
<dbReference type="Pfam" id="PF03104">
    <property type="entry name" value="DNA_pol_B_exo1"/>
    <property type="match status" value="1"/>
</dbReference>
<dbReference type="InterPro" id="IPR006133">
    <property type="entry name" value="DNA-dir_DNA_pol_B_exonuc"/>
</dbReference>
<dbReference type="Gene3D" id="3.30.70.2820">
    <property type="match status" value="1"/>
</dbReference>
<dbReference type="GO" id="GO:0006273">
    <property type="term" value="P:lagging strand elongation"/>
    <property type="evidence" value="ECO:0007669"/>
    <property type="project" value="TreeGrafter"/>
</dbReference>
<comment type="caution">
    <text evidence="18">The sequence shown here is derived from an EMBL/GenBank/DDBJ whole genome shotgun (WGS) entry which is preliminary data.</text>
</comment>
<dbReference type="GO" id="GO:0003682">
    <property type="term" value="F:chromatin binding"/>
    <property type="evidence" value="ECO:0007669"/>
    <property type="project" value="TreeGrafter"/>
</dbReference>
<proteinExistence type="inferred from homology"/>
<dbReference type="FunFam" id="3.30.70.2820:FF:000001">
    <property type="entry name" value="DNA polymerase"/>
    <property type="match status" value="1"/>
</dbReference>
<feature type="region of interest" description="Disordered" evidence="13">
    <location>
        <begin position="164"/>
        <end position="185"/>
    </location>
</feature>
<dbReference type="InterPro" id="IPR036397">
    <property type="entry name" value="RNaseH_sf"/>
</dbReference>
<evidence type="ECO:0000259" key="15">
    <source>
        <dbReference type="Pfam" id="PF03104"/>
    </source>
</evidence>
<evidence type="ECO:0000259" key="16">
    <source>
        <dbReference type="Pfam" id="PF08996"/>
    </source>
</evidence>
<dbReference type="Pfam" id="PF00136">
    <property type="entry name" value="DNA_pol_B"/>
    <property type="match status" value="1"/>
</dbReference>
<dbReference type="PANTHER" id="PTHR45861">
    <property type="entry name" value="DNA POLYMERASE ALPHA CATALYTIC SUBUNIT"/>
    <property type="match status" value="1"/>
</dbReference>
<keyword evidence="8" id="KW-0862">Zinc</keyword>
<accession>A0A1Q2YE65</accession>
<dbReference type="InterPro" id="IPR042087">
    <property type="entry name" value="DNA_pol_B_thumb"/>
</dbReference>
<dbReference type="EMBL" id="BDGI01000047">
    <property type="protein sequence ID" value="GAV27832.1"/>
    <property type="molecule type" value="Genomic_DNA"/>
</dbReference>
<evidence type="ECO:0000256" key="2">
    <source>
        <dbReference type="ARBA" id="ARBA00005755"/>
    </source>
</evidence>
<feature type="compositionally biased region" description="Basic residues" evidence="13">
    <location>
        <begin position="164"/>
        <end position="174"/>
    </location>
</feature>
<dbReference type="GO" id="GO:0003697">
    <property type="term" value="F:single-stranded DNA binding"/>
    <property type="evidence" value="ECO:0007669"/>
    <property type="project" value="TreeGrafter"/>
</dbReference>
<dbReference type="InterPro" id="IPR017964">
    <property type="entry name" value="DNA-dir_DNA_pol_B_CS"/>
</dbReference>
<evidence type="ECO:0000256" key="4">
    <source>
        <dbReference type="ARBA" id="ARBA00022695"/>
    </source>
</evidence>
<dbReference type="OrthoDB" id="6755010at2759"/>
<dbReference type="PROSITE" id="PS00116">
    <property type="entry name" value="DNA_POLYMERASE_B"/>
    <property type="match status" value="1"/>
</dbReference>
<dbReference type="InterPro" id="IPR012337">
    <property type="entry name" value="RNaseH-like_sf"/>
</dbReference>
<dbReference type="InterPro" id="IPR038256">
    <property type="entry name" value="Pol_alpha_znc_sf"/>
</dbReference>
<dbReference type="GO" id="GO:0005658">
    <property type="term" value="C:alpha DNA polymerase:primase complex"/>
    <property type="evidence" value="ECO:0007669"/>
    <property type="project" value="TreeGrafter"/>
</dbReference>
<evidence type="ECO:0000256" key="9">
    <source>
        <dbReference type="ARBA" id="ARBA00022932"/>
    </source>
</evidence>
<feature type="compositionally biased region" description="Polar residues" evidence="13">
    <location>
        <begin position="175"/>
        <end position="185"/>
    </location>
</feature>
<keyword evidence="4 12" id="KW-0548">Nucleotidyltransferase</keyword>
<evidence type="ECO:0000256" key="13">
    <source>
        <dbReference type="SAM" id="MobiDB-lite"/>
    </source>
</evidence>
<dbReference type="Gene3D" id="3.90.1600.10">
    <property type="entry name" value="Palm domain of DNA polymerase"/>
    <property type="match status" value="2"/>
</dbReference>
<dbReference type="Gene3D" id="1.10.3200.20">
    <property type="entry name" value="DNA Polymerase alpha, zinc finger"/>
    <property type="match status" value="1"/>
</dbReference>
<dbReference type="GO" id="GO:0008270">
    <property type="term" value="F:zinc ion binding"/>
    <property type="evidence" value="ECO:0007669"/>
    <property type="project" value="UniProtKB-KW"/>
</dbReference>
<reference evidence="18 19" key="1">
    <citation type="submission" date="2016-08" db="EMBL/GenBank/DDBJ databases">
        <title>Whole genome shotgun sequence of Pichia membranifaciens KS47-1.</title>
        <authorList>
            <person name="Konishi M."/>
            <person name="Ishida M."/>
            <person name="Arakawa T."/>
            <person name="Kato Y."/>
            <person name="Horiuchi J."/>
        </authorList>
    </citation>
    <scope>NUCLEOTIDE SEQUENCE [LARGE SCALE GENOMIC DNA]</scope>
    <source>
        <strain evidence="18 19">KS47-1</strain>
    </source>
</reference>
<dbReference type="PANTHER" id="PTHR45861:SF1">
    <property type="entry name" value="DNA POLYMERASE ALPHA CATALYTIC SUBUNIT"/>
    <property type="match status" value="1"/>
</dbReference>
<dbReference type="Pfam" id="PF12254">
    <property type="entry name" value="DNA_pol_alpha_N"/>
    <property type="match status" value="1"/>
</dbReference>
<evidence type="ECO:0000256" key="12">
    <source>
        <dbReference type="RuleBase" id="RU000442"/>
    </source>
</evidence>
<keyword evidence="10 12" id="KW-0238">DNA-binding</keyword>
<dbReference type="Proteomes" id="UP000186136">
    <property type="component" value="Unassembled WGS sequence"/>
</dbReference>
<organism evidence="18 19">
    <name type="scientific">Pichia membranifaciens</name>
    <dbReference type="NCBI Taxonomy" id="4926"/>
    <lineage>
        <taxon>Eukaryota</taxon>
        <taxon>Fungi</taxon>
        <taxon>Dikarya</taxon>
        <taxon>Ascomycota</taxon>
        <taxon>Saccharomycotina</taxon>
        <taxon>Pichiomycetes</taxon>
        <taxon>Pichiales</taxon>
        <taxon>Pichiaceae</taxon>
        <taxon>Pichia</taxon>
    </lineage>
</organism>
<feature type="region of interest" description="Disordered" evidence="13">
    <location>
        <begin position="205"/>
        <end position="249"/>
    </location>
</feature>
<dbReference type="GO" id="GO:0003887">
    <property type="term" value="F:DNA-directed DNA polymerase activity"/>
    <property type="evidence" value="ECO:0007669"/>
    <property type="project" value="UniProtKB-KW"/>
</dbReference>
<dbReference type="GO" id="GO:0000166">
    <property type="term" value="F:nucleotide binding"/>
    <property type="evidence" value="ECO:0007669"/>
    <property type="project" value="InterPro"/>
</dbReference>
<dbReference type="InterPro" id="IPR006172">
    <property type="entry name" value="DNA-dir_DNA_pol_B"/>
</dbReference>